<dbReference type="SUPFAM" id="SSF53474">
    <property type="entry name" value="alpha/beta-Hydrolases"/>
    <property type="match status" value="1"/>
</dbReference>
<proteinExistence type="predicted"/>
<dbReference type="RefSeq" id="WP_188748788.1">
    <property type="nucleotide sequence ID" value="NZ_BMIJ01000005.1"/>
</dbReference>
<accession>A0ABQ1KFT6</accession>
<dbReference type="GO" id="GO:0016787">
    <property type="term" value="F:hydrolase activity"/>
    <property type="evidence" value="ECO:0007669"/>
    <property type="project" value="UniProtKB-KW"/>
</dbReference>
<name>A0ABQ1KFT6_9GAMM</name>
<keyword evidence="2" id="KW-0378">Hydrolase</keyword>
<dbReference type="InterPro" id="IPR050228">
    <property type="entry name" value="Carboxylesterase_BioH"/>
</dbReference>
<dbReference type="Pfam" id="PF12697">
    <property type="entry name" value="Abhydrolase_6"/>
    <property type="match status" value="1"/>
</dbReference>
<gene>
    <name evidence="2" type="ORF">GCM10011352_24860</name>
</gene>
<dbReference type="PRINTS" id="PR00111">
    <property type="entry name" value="ABHYDROLASE"/>
</dbReference>
<dbReference type="PANTHER" id="PTHR43194">
    <property type="entry name" value="HYDROLASE ALPHA/BETA FOLD FAMILY"/>
    <property type="match status" value="1"/>
</dbReference>
<keyword evidence="3" id="KW-1185">Reference proteome</keyword>
<comment type="caution">
    <text evidence="2">The sequence shown here is derived from an EMBL/GenBank/DDBJ whole genome shotgun (WGS) entry which is preliminary data.</text>
</comment>
<evidence type="ECO:0000313" key="3">
    <source>
        <dbReference type="Proteomes" id="UP000629025"/>
    </source>
</evidence>
<evidence type="ECO:0000259" key="1">
    <source>
        <dbReference type="Pfam" id="PF12697"/>
    </source>
</evidence>
<evidence type="ECO:0000313" key="2">
    <source>
        <dbReference type="EMBL" id="GGB97775.1"/>
    </source>
</evidence>
<dbReference type="PANTHER" id="PTHR43194:SF5">
    <property type="entry name" value="PIMELOYL-[ACYL-CARRIER PROTEIN] METHYL ESTER ESTERASE"/>
    <property type="match status" value="1"/>
</dbReference>
<dbReference type="InterPro" id="IPR000073">
    <property type="entry name" value="AB_hydrolase_1"/>
</dbReference>
<dbReference type="InterPro" id="IPR029058">
    <property type="entry name" value="AB_hydrolase_fold"/>
</dbReference>
<dbReference type="EMBL" id="BMIJ01000005">
    <property type="protein sequence ID" value="GGB97775.1"/>
    <property type="molecule type" value="Genomic_DNA"/>
</dbReference>
<dbReference type="Gene3D" id="3.40.50.1820">
    <property type="entry name" value="alpha/beta hydrolase"/>
    <property type="match status" value="1"/>
</dbReference>
<protein>
    <submittedName>
        <fullName evidence="2">Hydrolase</fullName>
    </submittedName>
</protein>
<organism evidence="2 3">
    <name type="scientific">Marinobacterium zhoushanense</name>
    <dbReference type="NCBI Taxonomy" id="1679163"/>
    <lineage>
        <taxon>Bacteria</taxon>
        <taxon>Pseudomonadati</taxon>
        <taxon>Pseudomonadota</taxon>
        <taxon>Gammaproteobacteria</taxon>
        <taxon>Oceanospirillales</taxon>
        <taxon>Oceanospirillaceae</taxon>
        <taxon>Marinobacterium</taxon>
    </lineage>
</organism>
<sequence length="239" mass="26376">MTQSLTPTLMLLPGLLCDEAVWQEQLTDLHDLDCRVVDFGTADSISAMADIVLQQAPERFALAGHSMGGRVALEVYRRAPQRVSHLALLDTGYEARPQGAAGAPERQKRLALLEQAQREGMRAMGTVWAQGMVHPDRLRDRDLMESILAMIARKTPELFQAQIRALLDRPDATAILKSLHCPTLLLVGRQDSWSPLERHEAMAALAPGSVLSVIEDAGHMSTMERPRAVTAALREWLDS</sequence>
<reference evidence="3" key="1">
    <citation type="journal article" date="2019" name="Int. J. Syst. Evol. Microbiol.">
        <title>The Global Catalogue of Microorganisms (GCM) 10K type strain sequencing project: providing services to taxonomists for standard genome sequencing and annotation.</title>
        <authorList>
            <consortium name="The Broad Institute Genomics Platform"/>
            <consortium name="The Broad Institute Genome Sequencing Center for Infectious Disease"/>
            <person name="Wu L."/>
            <person name="Ma J."/>
        </authorList>
    </citation>
    <scope>NUCLEOTIDE SEQUENCE [LARGE SCALE GENOMIC DNA]</scope>
    <source>
        <strain evidence="3">CGMCC 1.15341</strain>
    </source>
</reference>
<feature type="domain" description="AB hydrolase-1" evidence="1">
    <location>
        <begin position="11"/>
        <end position="231"/>
    </location>
</feature>
<dbReference type="Proteomes" id="UP000629025">
    <property type="component" value="Unassembled WGS sequence"/>
</dbReference>